<dbReference type="Gene3D" id="1.10.510.10">
    <property type="entry name" value="Transferase(Phosphotransferase) domain 1"/>
    <property type="match status" value="1"/>
</dbReference>
<gene>
    <name evidence="9" type="ORF">UABAM_00877</name>
</gene>
<evidence type="ECO:0000256" key="3">
    <source>
        <dbReference type="ARBA" id="ARBA00022679"/>
    </source>
</evidence>
<organism evidence="9 10">
    <name type="scientific">Uabimicrobium amorphum</name>
    <dbReference type="NCBI Taxonomy" id="2596890"/>
    <lineage>
        <taxon>Bacteria</taxon>
        <taxon>Pseudomonadati</taxon>
        <taxon>Planctomycetota</taxon>
        <taxon>Candidatus Uabimicrobiia</taxon>
        <taxon>Candidatus Uabimicrobiales</taxon>
        <taxon>Candidatus Uabimicrobiaceae</taxon>
        <taxon>Candidatus Uabimicrobium</taxon>
    </lineage>
</organism>
<dbReference type="InterPro" id="IPR002372">
    <property type="entry name" value="PQQ_rpt_dom"/>
</dbReference>
<dbReference type="InterPro" id="IPR011047">
    <property type="entry name" value="Quinoprotein_ADH-like_sf"/>
</dbReference>
<protein>
    <recommendedName>
        <fullName evidence="1">non-specific serine/threonine protein kinase</fullName>
        <ecNumber evidence="1">2.7.11.1</ecNumber>
    </recommendedName>
</protein>
<dbReference type="InterPro" id="IPR028994">
    <property type="entry name" value="Integrin_alpha_N"/>
</dbReference>
<dbReference type="FunFam" id="1.10.510.10:FF:000021">
    <property type="entry name" value="Serine/threonine protein kinase"/>
    <property type="match status" value="1"/>
</dbReference>
<dbReference type="Pfam" id="PF13360">
    <property type="entry name" value="PQQ_2"/>
    <property type="match status" value="1"/>
</dbReference>
<evidence type="ECO:0000256" key="4">
    <source>
        <dbReference type="ARBA" id="ARBA00022741"/>
    </source>
</evidence>
<dbReference type="SUPFAM" id="SSF50998">
    <property type="entry name" value="Quinoprotein alcohol dehydrogenase-like"/>
    <property type="match status" value="1"/>
</dbReference>
<dbReference type="Gene3D" id="2.130.10.10">
    <property type="entry name" value="YVTN repeat-like/Quinoprotein amine dehydrogenase"/>
    <property type="match status" value="1"/>
</dbReference>
<keyword evidence="5 9" id="KW-0418">Kinase</keyword>
<dbReference type="SUPFAM" id="SSF48452">
    <property type="entry name" value="TPR-like"/>
    <property type="match status" value="1"/>
</dbReference>
<dbReference type="SUPFAM" id="SSF56112">
    <property type="entry name" value="Protein kinase-like (PK-like)"/>
    <property type="match status" value="1"/>
</dbReference>
<keyword evidence="4 7" id="KW-0547">Nucleotide-binding</keyword>
<dbReference type="InterPro" id="IPR015943">
    <property type="entry name" value="WD40/YVTN_repeat-like_dom_sf"/>
</dbReference>
<dbReference type="InterPro" id="IPR008271">
    <property type="entry name" value="Ser/Thr_kinase_AS"/>
</dbReference>
<keyword evidence="6 7" id="KW-0067">ATP-binding</keyword>
<dbReference type="OrthoDB" id="6111975at2"/>
<evidence type="ECO:0000313" key="10">
    <source>
        <dbReference type="Proteomes" id="UP000326354"/>
    </source>
</evidence>
<dbReference type="InterPro" id="IPR000719">
    <property type="entry name" value="Prot_kinase_dom"/>
</dbReference>
<dbReference type="InterPro" id="IPR017441">
    <property type="entry name" value="Protein_kinase_ATP_BS"/>
</dbReference>
<keyword evidence="10" id="KW-1185">Reference proteome</keyword>
<feature type="binding site" evidence="7">
    <location>
        <position position="110"/>
    </location>
    <ligand>
        <name>ATP</name>
        <dbReference type="ChEBI" id="CHEBI:30616"/>
    </ligand>
</feature>
<dbReference type="GO" id="GO:0004674">
    <property type="term" value="F:protein serine/threonine kinase activity"/>
    <property type="evidence" value="ECO:0007669"/>
    <property type="project" value="UniProtKB-KW"/>
</dbReference>
<feature type="domain" description="Protein kinase" evidence="8">
    <location>
        <begin position="81"/>
        <end position="339"/>
    </location>
</feature>
<dbReference type="Gene3D" id="3.30.200.20">
    <property type="entry name" value="Phosphorylase Kinase, domain 1"/>
    <property type="match status" value="1"/>
</dbReference>
<dbReference type="PROSITE" id="PS50011">
    <property type="entry name" value="PROTEIN_KINASE_DOM"/>
    <property type="match status" value="1"/>
</dbReference>
<dbReference type="PROSITE" id="PS00107">
    <property type="entry name" value="PROTEIN_KINASE_ATP"/>
    <property type="match status" value="1"/>
</dbReference>
<proteinExistence type="predicted"/>
<dbReference type="PROSITE" id="PS00108">
    <property type="entry name" value="PROTEIN_KINASE_ST"/>
    <property type="match status" value="1"/>
</dbReference>
<dbReference type="RefSeq" id="WP_151966774.1">
    <property type="nucleotide sequence ID" value="NZ_AP019860.1"/>
</dbReference>
<dbReference type="Pfam" id="PF00069">
    <property type="entry name" value="Pkinase"/>
    <property type="match status" value="1"/>
</dbReference>
<reference evidence="9 10" key="1">
    <citation type="submission" date="2019-08" db="EMBL/GenBank/DDBJ databases">
        <title>Complete genome sequence of Candidatus Uab amorphum.</title>
        <authorList>
            <person name="Shiratori T."/>
            <person name="Suzuki S."/>
            <person name="Kakizawa Y."/>
            <person name="Ishida K."/>
        </authorList>
    </citation>
    <scope>NUCLEOTIDE SEQUENCE [LARGE SCALE GENOMIC DNA]</scope>
    <source>
        <strain evidence="9 10">SRT547</strain>
    </source>
</reference>
<dbReference type="CDD" id="cd14014">
    <property type="entry name" value="STKc_PknB_like"/>
    <property type="match status" value="1"/>
</dbReference>
<name>A0A5S9F2M6_UABAM</name>
<dbReference type="KEGG" id="uam:UABAM_00877"/>
<dbReference type="PANTHER" id="PTHR43289:SF6">
    <property type="entry name" value="SERINE_THREONINE-PROTEIN KINASE NEKL-3"/>
    <property type="match status" value="1"/>
</dbReference>
<evidence type="ECO:0000259" key="8">
    <source>
        <dbReference type="PROSITE" id="PS50011"/>
    </source>
</evidence>
<dbReference type="SUPFAM" id="SSF69318">
    <property type="entry name" value="Integrin alpha N-terminal domain"/>
    <property type="match status" value="1"/>
</dbReference>
<dbReference type="InterPro" id="IPR011990">
    <property type="entry name" value="TPR-like_helical_dom_sf"/>
</dbReference>
<dbReference type="PANTHER" id="PTHR43289">
    <property type="entry name" value="MITOGEN-ACTIVATED PROTEIN KINASE KINASE KINASE 20-RELATED"/>
    <property type="match status" value="1"/>
</dbReference>
<accession>A0A5S9F2M6</accession>
<evidence type="ECO:0000256" key="1">
    <source>
        <dbReference type="ARBA" id="ARBA00012513"/>
    </source>
</evidence>
<keyword evidence="2" id="KW-0723">Serine/threonine-protein kinase</keyword>
<dbReference type="InterPro" id="IPR011009">
    <property type="entry name" value="Kinase-like_dom_sf"/>
</dbReference>
<sequence>MNLQDKRFLEKALSQNFIDDVKIRQAAHLQQQQQQQGKIVPIHSCLVHLGFLSSADAKVILEECDMEDFFSEDEQTKFGRYNVHQELGQGGMGKVFKAYDPHLQRMVALKMLIAGSEKRATERFMREARATANLKHPNIITLYDIGIENNQPYFTMELIKGKSLKNLAKKEGLSNHRIAMLMLQVADAIHYAHKQGVVHRDLKPENIMMNDGSPIVMDFGIAKIANAKKLSQTGMLVGTLQYMAPEQASGRNSEVDERSDVYALGAILYELLTGHTMFSGGSHLNLLHDIIHRDPIPPSKRKKIIARDLESICLKALEKQKAQRYQSAKAFANDLRRFTLGEVVEARAISWQRKLLRKCKRHSKLLAVIIFTTLTTTLAINFLPTSQKPTGVISIHSSQLEVKALFKHKKTQKVTTRPVPLEKELLQTGKYDVTFSKNNYFPQTVSVEITPKGKKTIDCDLRPMILWQKNVERDIQVNGMTLANIDGSQQLLFSDSIGKITSYSCPKFRKKWDIPLKLEISPHKLDIVTRDLNKDGVLDIIVPNYAKFMIFDGKTKEYMLHWYPFWGRNFTIIDVNDDGYEDVVLFAYSGIHVFLSQQGTFHAQRKYSIAVGATNILIKSPQLNSSTLLCVSGKKIIRVDLKNKKSDIIYQAKNRIADIKVVKIKKRQSIVVYDSQTIFTIDSETFRFQDLIHTFDQDFPRSAMNITDIDKDSQHEILIHTDKFYCIDLQNKKVKWAYDSQNEFTARNMPVFVVDFDQDHHNELITWSRKQTAGLRSTTTIYITNDQGKLLQKTNINNDITSMVFVDTNNNNKLEAIFLANDVISCLEYLPPTKKPQVDIIARNMPAIRVPLAYDLLGDATKELLIIDRLAYVHCVNAVNRQSLWKHKMDKRISGVLAAQFIKNSKPQVFIVGIDHIALLSNKGQVIWQKEGSFNVPNPPIAVDVNRDGCKEILFVNRNPAVLHCIDSQSGKTIWQSKQYQDTFHGQMKVEDVDDDGQKEIFLIGIQNTLYCFNGSNGNVKWQKPTPSIAEGGQITTYKMKNGKVYLFVGQEEGFISCFDANTGEKYWHKNILSTNTRTVATHNIQGRECIVFSTINDELFCLDANNGEIIWQNRIKHGHYFANVQQPRGYAEIIDLNADLDNDGVNDFITTCSTFSFYIFSGKDGKWMGQSSEFTTSLKRLPRIYDVDSDQKYDMLLTDRDFRLICIYDIQQYLANFLRAPQYFTTASQNAQAWYLKYFDNLVKHRRYVLLKKELSSLDSRWANLQTDLAFYNAIVMVSQQKPGENLEFANHIESFELDVLQMIAYANAQSWQNSSSLTQKLLQKSIMRFDATFLKYRHLLHKNSIPQYQSHMLQAAKPHLNTLQNIYEYEKQSLYQNIPLKQLLEVTLRYADKNSAFHRKVADHFIRNIFEELTHFDKSFYTKHRVREILDYAIANLPNAYQFREQRAMMYLEYMHYQKAAQDLSIALKAQPQKVRLRLYLAIAYMGLFKQGKMDKKQVVAELSKISFASLTPQEKFLWKIIHNILKGENIPSSVYQNVIFKRLLILL</sequence>
<evidence type="ECO:0000256" key="5">
    <source>
        <dbReference type="ARBA" id="ARBA00022777"/>
    </source>
</evidence>
<dbReference type="GO" id="GO:0005524">
    <property type="term" value="F:ATP binding"/>
    <property type="evidence" value="ECO:0007669"/>
    <property type="project" value="UniProtKB-UniRule"/>
</dbReference>
<evidence type="ECO:0000256" key="6">
    <source>
        <dbReference type="ARBA" id="ARBA00022840"/>
    </source>
</evidence>
<dbReference type="Proteomes" id="UP000326354">
    <property type="component" value="Chromosome"/>
</dbReference>
<evidence type="ECO:0000256" key="2">
    <source>
        <dbReference type="ARBA" id="ARBA00022527"/>
    </source>
</evidence>
<dbReference type="EMBL" id="AP019860">
    <property type="protein sequence ID" value="BBM82534.1"/>
    <property type="molecule type" value="Genomic_DNA"/>
</dbReference>
<dbReference type="SMART" id="SM00220">
    <property type="entry name" value="S_TKc"/>
    <property type="match status" value="1"/>
</dbReference>
<dbReference type="EC" id="2.7.11.1" evidence="1"/>
<evidence type="ECO:0000313" key="9">
    <source>
        <dbReference type="EMBL" id="BBM82534.1"/>
    </source>
</evidence>
<keyword evidence="3" id="KW-0808">Transferase</keyword>
<evidence type="ECO:0000256" key="7">
    <source>
        <dbReference type="PROSITE-ProRule" id="PRU10141"/>
    </source>
</evidence>